<dbReference type="GO" id="GO:0005545">
    <property type="term" value="F:1-phosphatidylinositol binding"/>
    <property type="evidence" value="ECO:0007669"/>
    <property type="project" value="InterPro"/>
</dbReference>
<dbReference type="Gene3D" id="1.25.40.90">
    <property type="match status" value="1"/>
</dbReference>
<dbReference type="GO" id="GO:0006900">
    <property type="term" value="P:vesicle budding from membrane"/>
    <property type="evidence" value="ECO:0007669"/>
    <property type="project" value="TreeGrafter"/>
</dbReference>
<feature type="compositionally biased region" description="Polar residues" evidence="3">
    <location>
        <begin position="761"/>
        <end position="787"/>
    </location>
</feature>
<gene>
    <name evidence="5" type="ORF">PHLGIDRAFT_106129</name>
</gene>
<dbReference type="OrthoDB" id="44015at2759"/>
<protein>
    <recommendedName>
        <fullName evidence="4">ENTH domain-containing protein</fullName>
    </recommendedName>
</protein>
<dbReference type="GO" id="GO:0048268">
    <property type="term" value="P:clathrin coat assembly"/>
    <property type="evidence" value="ECO:0007669"/>
    <property type="project" value="InterPro"/>
</dbReference>
<dbReference type="InterPro" id="IPR013809">
    <property type="entry name" value="ENTH"/>
</dbReference>
<dbReference type="FunFam" id="1.25.40.90:FF:000036">
    <property type="entry name" value="Unplaced genomic scaffold supercont1.4, whole genome shotgun sequence"/>
    <property type="match status" value="1"/>
</dbReference>
<dbReference type="PANTHER" id="PTHR22951">
    <property type="entry name" value="CLATHRIN ASSEMBLY PROTEIN"/>
    <property type="match status" value="1"/>
</dbReference>
<dbReference type="CDD" id="cd16988">
    <property type="entry name" value="ANTH_N_YAP180"/>
    <property type="match status" value="1"/>
</dbReference>
<evidence type="ECO:0000313" key="5">
    <source>
        <dbReference type="EMBL" id="KIP07063.1"/>
    </source>
</evidence>
<dbReference type="SUPFAM" id="SSF89009">
    <property type="entry name" value="GAT-like domain"/>
    <property type="match status" value="1"/>
</dbReference>
<proteinExistence type="predicted"/>
<feature type="region of interest" description="Disordered" evidence="3">
    <location>
        <begin position="815"/>
        <end position="846"/>
    </location>
</feature>
<feature type="compositionally biased region" description="Low complexity" evidence="3">
    <location>
        <begin position="595"/>
        <end position="640"/>
    </location>
</feature>
<feature type="compositionally biased region" description="Polar residues" evidence="3">
    <location>
        <begin position="820"/>
        <end position="846"/>
    </location>
</feature>
<feature type="compositionally biased region" description="Polar residues" evidence="3">
    <location>
        <begin position="898"/>
        <end position="925"/>
    </location>
</feature>
<dbReference type="GO" id="GO:0030136">
    <property type="term" value="C:clathrin-coated vesicle"/>
    <property type="evidence" value="ECO:0007669"/>
    <property type="project" value="InterPro"/>
</dbReference>
<dbReference type="FunFam" id="1.20.58.150:FF:000004">
    <property type="entry name" value="ENTH domain protein"/>
    <property type="match status" value="1"/>
</dbReference>
<feature type="compositionally biased region" description="Polar residues" evidence="3">
    <location>
        <begin position="557"/>
        <end position="578"/>
    </location>
</feature>
<accession>A0A0C3PKY3</accession>
<feature type="compositionally biased region" description="Polar residues" evidence="3">
    <location>
        <begin position="684"/>
        <end position="735"/>
    </location>
</feature>
<comment type="subcellular location">
    <subcellularLocation>
        <location evidence="1">Cytoplasm</location>
    </subcellularLocation>
</comment>
<dbReference type="EMBL" id="KN840504">
    <property type="protein sequence ID" value="KIP07063.1"/>
    <property type="molecule type" value="Genomic_DNA"/>
</dbReference>
<sequence>MSTSFDKVVKLACKPKAAPPKPKYLDPIIAATWSEDGAVHDVCNALSPRFREPNAIVVFKALIVLHTMIRNGATDNVLSYLSSSDVLRLKNISSSAHWEGYAAPQNMQNYAVYLDARIRAYRDLKHDAIRVQSESNRDMRNSAAIEEDRQTEQQERRRFGRRRARDSDDGARASSGPQRSKTIAGRKLRVMTVEKGLLRETKVVQKMIDTLVECRFYLDSLEDELNITSLRMLVKDLLILFQACNEGVINVLEHYFEMSKIDAKEALNIYRRFCEQTERVVEYLGVAKKLQNLLSVPIPNLRHAPVSLAGALEEYLNDPNFEQNRIEYKTAKDIADRNARNGVKPTPKPIGKPVEGKTATSDSVGASSAPPKTENKANSQAMVDFFSAIESEQTQMFNPQTNSPTSNYFQQQAAYNPFQQQQMATGQPFAVPQMQQPVQGQPTGFMIPQATGANPFSQHQAQQAFGGFLQAQPTGFLVPQATGANPFRQSMLMPQSTGMPGPFGFQQPQQQQLVQQPQQQQLAQQPQQPQAFQTGAPNPFPQGGQPQPTNPFPALGQQPQPTGTNPFPGLNQTPSLNPFPSFGTPLSLGNQTLAPNSASPSNPFPSSFSTNNQPSFASPFAQPPSSTSASNAPPRSASVPLGGNLPELTPVKTHQTGSRNPFGQPVAPVPPVPKIPTLMELSMGHTQGNAQPPQTNGTWAPTTMQSQATGFNPGQNNSLISSIASSFATGNANQDSTNSSKSSSTSPVSSSTSPSAFGSTFPNSPFSSLSSQPTGAASFSSTKGTLQPQTTGFSSVKAFKPSSSFGAALLESLPPIPGSLPTTPDLSQQAPKHTPTGSLGSSALLNTQQTGFGSGIGAKSTVGTGLRPQVTGLAGQANPFRSTMFSLSPGPTGGAFSGLSSTPTGLQSQPTGLPNHFGSANSNLFGGSFGLSPASGANAQQQQNGQPASLI</sequence>
<keyword evidence="6" id="KW-1185">Reference proteome</keyword>
<reference evidence="5 6" key="1">
    <citation type="journal article" date="2014" name="PLoS Genet.">
        <title>Analysis of the Phlebiopsis gigantea genome, transcriptome and secretome provides insight into its pioneer colonization strategies of wood.</title>
        <authorList>
            <person name="Hori C."/>
            <person name="Ishida T."/>
            <person name="Igarashi K."/>
            <person name="Samejima M."/>
            <person name="Suzuki H."/>
            <person name="Master E."/>
            <person name="Ferreira P."/>
            <person name="Ruiz-Duenas F.J."/>
            <person name="Held B."/>
            <person name="Canessa P."/>
            <person name="Larrondo L.F."/>
            <person name="Schmoll M."/>
            <person name="Druzhinina I.S."/>
            <person name="Kubicek C.P."/>
            <person name="Gaskell J.A."/>
            <person name="Kersten P."/>
            <person name="St John F."/>
            <person name="Glasner J."/>
            <person name="Sabat G."/>
            <person name="Splinter BonDurant S."/>
            <person name="Syed K."/>
            <person name="Yadav J."/>
            <person name="Mgbeahuruike A.C."/>
            <person name="Kovalchuk A."/>
            <person name="Asiegbu F.O."/>
            <person name="Lackner G."/>
            <person name="Hoffmeister D."/>
            <person name="Rencoret J."/>
            <person name="Gutierrez A."/>
            <person name="Sun H."/>
            <person name="Lindquist E."/>
            <person name="Barry K."/>
            <person name="Riley R."/>
            <person name="Grigoriev I.V."/>
            <person name="Henrissat B."/>
            <person name="Kues U."/>
            <person name="Berka R.M."/>
            <person name="Martinez A.T."/>
            <person name="Covert S.F."/>
            <person name="Blanchette R.A."/>
            <person name="Cullen D."/>
        </authorList>
    </citation>
    <scope>NUCLEOTIDE SEQUENCE [LARGE SCALE GENOMIC DNA]</scope>
    <source>
        <strain evidence="5 6">11061_1 CR5-6</strain>
    </source>
</reference>
<evidence type="ECO:0000256" key="1">
    <source>
        <dbReference type="ARBA" id="ARBA00004496"/>
    </source>
</evidence>
<feature type="domain" description="ENTH" evidence="4">
    <location>
        <begin position="1"/>
        <end position="128"/>
    </location>
</feature>
<evidence type="ECO:0000259" key="4">
    <source>
        <dbReference type="PROSITE" id="PS50942"/>
    </source>
</evidence>
<dbReference type="STRING" id="745531.A0A0C3PKY3"/>
<dbReference type="PANTHER" id="PTHR22951:SF5">
    <property type="entry name" value="PHOSPHATIDYLINOSITOL-BINDING CLATHRIN ASSEMBLY PROTEIN LAP"/>
    <property type="match status" value="1"/>
</dbReference>
<feature type="compositionally biased region" description="Low complexity" evidence="3">
    <location>
        <begin position="500"/>
        <end position="533"/>
    </location>
</feature>
<feature type="region of interest" description="Disordered" evidence="3">
    <location>
        <begin position="488"/>
        <end position="787"/>
    </location>
</feature>
<dbReference type="InterPro" id="IPR008942">
    <property type="entry name" value="ENTH_VHS"/>
</dbReference>
<feature type="compositionally biased region" description="Low complexity" evidence="3">
    <location>
        <begin position="736"/>
        <end position="760"/>
    </location>
</feature>
<organism evidence="5 6">
    <name type="scientific">Phlebiopsis gigantea (strain 11061_1 CR5-6)</name>
    <name type="common">White-rot fungus</name>
    <name type="synonym">Peniophora gigantea</name>
    <dbReference type="NCBI Taxonomy" id="745531"/>
    <lineage>
        <taxon>Eukaryota</taxon>
        <taxon>Fungi</taxon>
        <taxon>Dikarya</taxon>
        <taxon>Basidiomycota</taxon>
        <taxon>Agaricomycotina</taxon>
        <taxon>Agaricomycetes</taxon>
        <taxon>Polyporales</taxon>
        <taxon>Phanerochaetaceae</taxon>
        <taxon>Phlebiopsis</taxon>
    </lineage>
</organism>
<dbReference type="GO" id="GO:0000149">
    <property type="term" value="F:SNARE binding"/>
    <property type="evidence" value="ECO:0007669"/>
    <property type="project" value="TreeGrafter"/>
</dbReference>
<dbReference type="Pfam" id="PF07651">
    <property type="entry name" value="ANTH"/>
    <property type="match status" value="1"/>
</dbReference>
<feature type="region of interest" description="Disordered" evidence="3">
    <location>
        <begin position="337"/>
        <end position="377"/>
    </location>
</feature>
<feature type="compositionally biased region" description="Polar residues" evidence="3">
    <location>
        <begin position="652"/>
        <end position="661"/>
    </location>
</feature>
<evidence type="ECO:0000313" key="6">
    <source>
        <dbReference type="Proteomes" id="UP000053257"/>
    </source>
</evidence>
<dbReference type="GO" id="GO:0005546">
    <property type="term" value="F:phosphatidylinositol-4,5-bisphosphate binding"/>
    <property type="evidence" value="ECO:0007669"/>
    <property type="project" value="TreeGrafter"/>
</dbReference>
<feature type="compositionally biased region" description="Low complexity" evidence="3">
    <location>
        <begin position="932"/>
        <end position="951"/>
    </location>
</feature>
<feature type="compositionally biased region" description="Basic and acidic residues" evidence="3">
    <location>
        <begin position="132"/>
        <end position="157"/>
    </location>
</feature>
<dbReference type="Gene3D" id="1.20.58.150">
    <property type="entry name" value="ANTH domain"/>
    <property type="match status" value="1"/>
</dbReference>
<dbReference type="InterPro" id="IPR014712">
    <property type="entry name" value="ANTH_dom_sf"/>
</dbReference>
<evidence type="ECO:0000256" key="3">
    <source>
        <dbReference type="SAM" id="MobiDB-lite"/>
    </source>
</evidence>
<dbReference type="Proteomes" id="UP000053257">
    <property type="component" value="Unassembled WGS sequence"/>
</dbReference>
<dbReference type="GO" id="GO:0005905">
    <property type="term" value="C:clathrin-coated pit"/>
    <property type="evidence" value="ECO:0007669"/>
    <property type="project" value="TreeGrafter"/>
</dbReference>
<feature type="region of interest" description="Disordered" evidence="3">
    <location>
        <begin position="882"/>
        <end position="951"/>
    </location>
</feature>
<dbReference type="InterPro" id="IPR011417">
    <property type="entry name" value="ANTH_dom"/>
</dbReference>
<feature type="region of interest" description="Disordered" evidence="3">
    <location>
        <begin position="132"/>
        <end position="181"/>
    </location>
</feature>
<dbReference type="AlphaFoldDB" id="A0A0C3PKY3"/>
<dbReference type="GO" id="GO:0032050">
    <property type="term" value="F:clathrin heavy chain binding"/>
    <property type="evidence" value="ECO:0007669"/>
    <property type="project" value="TreeGrafter"/>
</dbReference>
<dbReference type="InterPro" id="IPR045192">
    <property type="entry name" value="AP180-like"/>
</dbReference>
<dbReference type="SUPFAM" id="SSF48464">
    <property type="entry name" value="ENTH/VHS domain"/>
    <property type="match status" value="1"/>
</dbReference>
<dbReference type="PROSITE" id="PS50942">
    <property type="entry name" value="ENTH"/>
    <property type="match status" value="1"/>
</dbReference>
<dbReference type="SMART" id="SM00273">
    <property type="entry name" value="ENTH"/>
    <property type="match status" value="1"/>
</dbReference>
<evidence type="ECO:0000256" key="2">
    <source>
        <dbReference type="ARBA" id="ARBA00022490"/>
    </source>
</evidence>
<name>A0A0C3PKY3_PHLG1</name>
<keyword evidence="2" id="KW-0963">Cytoplasm</keyword>
<dbReference type="GO" id="GO:0072583">
    <property type="term" value="P:clathrin-dependent endocytosis"/>
    <property type="evidence" value="ECO:0007669"/>
    <property type="project" value="InterPro"/>
</dbReference>
<dbReference type="HOGENOM" id="CLU_014248_0_0_1"/>